<dbReference type="PANTHER" id="PTHR16201:SF11">
    <property type="entry name" value="PQ-LOOP REPEAT-CONTAINING PROTEIN"/>
    <property type="match status" value="1"/>
</dbReference>
<evidence type="ECO:0000256" key="5">
    <source>
        <dbReference type="SAM" id="MobiDB-lite"/>
    </source>
</evidence>
<evidence type="ECO:0000256" key="1">
    <source>
        <dbReference type="ARBA" id="ARBA00004141"/>
    </source>
</evidence>
<accession>A0ABR3VYK3</accession>
<dbReference type="InterPro" id="IPR036259">
    <property type="entry name" value="MFS_trans_sf"/>
</dbReference>
<dbReference type="Proteomes" id="UP001583177">
    <property type="component" value="Unassembled WGS sequence"/>
</dbReference>
<protein>
    <recommendedName>
        <fullName evidence="9">PQ loop repeat protein</fullName>
    </recommendedName>
</protein>
<evidence type="ECO:0000256" key="3">
    <source>
        <dbReference type="ARBA" id="ARBA00022989"/>
    </source>
</evidence>
<evidence type="ECO:0008006" key="9">
    <source>
        <dbReference type="Google" id="ProtNLM"/>
    </source>
</evidence>
<proteinExistence type="predicted"/>
<keyword evidence="4 6" id="KW-0472">Membrane</keyword>
<dbReference type="InterPro" id="IPR051415">
    <property type="entry name" value="LAAT-1"/>
</dbReference>
<evidence type="ECO:0000313" key="7">
    <source>
        <dbReference type="EMBL" id="KAL1848541.1"/>
    </source>
</evidence>
<dbReference type="InterPro" id="IPR006603">
    <property type="entry name" value="PQ-loop_rpt"/>
</dbReference>
<dbReference type="Pfam" id="PF04193">
    <property type="entry name" value="PQ-loop"/>
    <property type="match status" value="2"/>
</dbReference>
<organism evidence="7 8">
    <name type="scientific">Diaporthe australafricana</name>
    <dbReference type="NCBI Taxonomy" id="127596"/>
    <lineage>
        <taxon>Eukaryota</taxon>
        <taxon>Fungi</taxon>
        <taxon>Dikarya</taxon>
        <taxon>Ascomycota</taxon>
        <taxon>Pezizomycotina</taxon>
        <taxon>Sordariomycetes</taxon>
        <taxon>Sordariomycetidae</taxon>
        <taxon>Diaporthales</taxon>
        <taxon>Diaporthaceae</taxon>
        <taxon>Diaporthe</taxon>
    </lineage>
</organism>
<comment type="subcellular location">
    <subcellularLocation>
        <location evidence="1">Membrane</location>
        <topology evidence="1">Multi-pass membrane protein</topology>
    </subcellularLocation>
</comment>
<feature type="transmembrane region" description="Helical" evidence="6">
    <location>
        <begin position="210"/>
        <end position="234"/>
    </location>
</feature>
<evidence type="ECO:0000256" key="4">
    <source>
        <dbReference type="ARBA" id="ARBA00023136"/>
    </source>
</evidence>
<dbReference type="PANTHER" id="PTHR16201">
    <property type="entry name" value="SEVEN TRANSMEMBRANE PROTEIN 1-RELATED"/>
    <property type="match status" value="1"/>
</dbReference>
<evidence type="ECO:0000256" key="2">
    <source>
        <dbReference type="ARBA" id="ARBA00022692"/>
    </source>
</evidence>
<feature type="transmembrane region" description="Helical" evidence="6">
    <location>
        <begin position="246"/>
        <end position="268"/>
    </location>
</feature>
<feature type="transmembrane region" description="Helical" evidence="6">
    <location>
        <begin position="148"/>
        <end position="169"/>
    </location>
</feature>
<dbReference type="SUPFAM" id="SSF103473">
    <property type="entry name" value="MFS general substrate transporter"/>
    <property type="match status" value="1"/>
</dbReference>
<dbReference type="Gene3D" id="1.20.1280.290">
    <property type="match status" value="1"/>
</dbReference>
<evidence type="ECO:0000313" key="8">
    <source>
        <dbReference type="Proteomes" id="UP001583177"/>
    </source>
</evidence>
<keyword evidence="2 6" id="KW-0812">Transmembrane</keyword>
<dbReference type="SMART" id="SM00679">
    <property type="entry name" value="CTNS"/>
    <property type="match status" value="2"/>
</dbReference>
<reference evidence="7 8" key="1">
    <citation type="journal article" date="2024" name="IMA Fungus">
        <title>IMA Genome - F19 : A genome assembly and annotation guide to empower mycologists, including annotated draft genome sequences of Ceratocystis pirilliformis, Diaporthe australafricana, Fusarium ophioides, Paecilomyces lecythidis, and Sporothrix stenoceras.</title>
        <authorList>
            <person name="Aylward J."/>
            <person name="Wilson A.M."/>
            <person name="Visagie C.M."/>
            <person name="Spraker J."/>
            <person name="Barnes I."/>
            <person name="Buitendag C."/>
            <person name="Ceriani C."/>
            <person name="Del Mar Angel L."/>
            <person name="du Plessis D."/>
            <person name="Fuchs T."/>
            <person name="Gasser K."/>
            <person name="Kramer D."/>
            <person name="Li W."/>
            <person name="Munsamy K."/>
            <person name="Piso A."/>
            <person name="Price J.L."/>
            <person name="Sonnekus B."/>
            <person name="Thomas C."/>
            <person name="van der Nest A."/>
            <person name="van Dijk A."/>
            <person name="van Heerden A."/>
            <person name="van Vuuren N."/>
            <person name="Yilmaz N."/>
            <person name="Duong T.A."/>
            <person name="van der Merwe N.A."/>
            <person name="Wingfield M.J."/>
            <person name="Wingfield B.D."/>
        </authorList>
    </citation>
    <scope>NUCLEOTIDE SEQUENCE [LARGE SCALE GENOMIC DNA]</scope>
    <source>
        <strain evidence="7 8">CMW 18300</strain>
    </source>
</reference>
<feature type="transmembrane region" description="Helical" evidence="6">
    <location>
        <begin position="181"/>
        <end position="198"/>
    </location>
</feature>
<gene>
    <name evidence="7" type="ORF">Daus18300_013551</name>
</gene>
<dbReference type="EMBL" id="JAWRVE010000216">
    <property type="protein sequence ID" value="KAL1848541.1"/>
    <property type="molecule type" value="Genomic_DNA"/>
</dbReference>
<feature type="transmembrane region" description="Helical" evidence="6">
    <location>
        <begin position="53"/>
        <end position="73"/>
    </location>
</feature>
<sequence length="349" mass="38117">MDTLVAEPGRCKELSSPSIPQFTISCVLMAWVLISYIPQWARIATRKSAEGLSTLYVLLGSLSGVCAVGNIIMLPSSGVGMDCCRELTRFACVGGLLGMLQVILGICCFWTVLFMYVYYSEEEAEAELHGRRASLTGPGRTFRRARRAWLVLLAACGFAFAVMVSSAVISHLQQPRLSQGWADALGVGVAVLACVQWVPQALTTWRLGHLGSLSLASLCLSAPYTWTFGISMILRLGPQGWSAWAVYVLVGTMQLALIAMGAWFKLAGETQPHEVRRKSLIALHFDGWDKSRRSVASSNVEPDERSPLLPTEMCRKPDVVGKQRPLISSVSPLSRSQRRLAVTASPARR</sequence>
<feature type="transmembrane region" description="Helical" evidence="6">
    <location>
        <begin position="22"/>
        <end position="41"/>
    </location>
</feature>
<keyword evidence="3 6" id="KW-1133">Transmembrane helix</keyword>
<name>A0ABR3VYK3_9PEZI</name>
<feature type="compositionally biased region" description="Polar residues" evidence="5">
    <location>
        <begin position="326"/>
        <end position="335"/>
    </location>
</feature>
<feature type="region of interest" description="Disordered" evidence="5">
    <location>
        <begin position="296"/>
        <end position="349"/>
    </location>
</feature>
<feature type="transmembrane region" description="Helical" evidence="6">
    <location>
        <begin position="93"/>
        <end position="119"/>
    </location>
</feature>
<keyword evidence="8" id="KW-1185">Reference proteome</keyword>
<comment type="caution">
    <text evidence="7">The sequence shown here is derived from an EMBL/GenBank/DDBJ whole genome shotgun (WGS) entry which is preliminary data.</text>
</comment>
<evidence type="ECO:0000256" key="6">
    <source>
        <dbReference type="SAM" id="Phobius"/>
    </source>
</evidence>